<comment type="caution">
    <text evidence="3">The sequence shown here is derived from an EMBL/GenBank/DDBJ whole genome shotgun (WGS) entry which is preliminary data.</text>
</comment>
<dbReference type="PROSITE" id="PS51257">
    <property type="entry name" value="PROKAR_LIPOPROTEIN"/>
    <property type="match status" value="1"/>
</dbReference>
<accession>A0ABT4EDZ5</accession>
<feature type="chain" id="PRO_5046940691" description="Lipoprotein" evidence="2">
    <location>
        <begin position="20"/>
        <end position="217"/>
    </location>
</feature>
<evidence type="ECO:0000256" key="2">
    <source>
        <dbReference type="SAM" id="SignalP"/>
    </source>
</evidence>
<evidence type="ECO:0008006" key="5">
    <source>
        <dbReference type="Google" id="ProtNLM"/>
    </source>
</evidence>
<feature type="signal peptide" evidence="2">
    <location>
        <begin position="1"/>
        <end position="19"/>
    </location>
</feature>
<organism evidence="3 4">
    <name type="scientific">Paenibacillus alvei</name>
    <name type="common">Bacillus alvei</name>
    <dbReference type="NCBI Taxonomy" id="44250"/>
    <lineage>
        <taxon>Bacteria</taxon>
        <taxon>Bacillati</taxon>
        <taxon>Bacillota</taxon>
        <taxon>Bacilli</taxon>
        <taxon>Bacillales</taxon>
        <taxon>Paenibacillaceae</taxon>
        <taxon>Paenibacillus</taxon>
    </lineage>
</organism>
<reference evidence="3 4" key="1">
    <citation type="submission" date="2022-05" db="EMBL/GenBank/DDBJ databases">
        <title>Genome Sequencing of Bee-Associated Microbes.</title>
        <authorList>
            <person name="Dunlap C."/>
        </authorList>
    </citation>
    <scope>NUCLEOTIDE SEQUENCE [LARGE SCALE GENOMIC DNA]</scope>
    <source>
        <strain evidence="3 4">NRRL NRS-750</strain>
    </source>
</reference>
<evidence type="ECO:0000313" key="4">
    <source>
        <dbReference type="Proteomes" id="UP001527090"/>
    </source>
</evidence>
<dbReference type="EMBL" id="JAMDLY010000017">
    <property type="protein sequence ID" value="MCY9531964.1"/>
    <property type="molecule type" value="Genomic_DNA"/>
</dbReference>
<protein>
    <recommendedName>
        <fullName evidence="5">Lipoprotein</fullName>
    </recommendedName>
</protein>
<proteinExistence type="predicted"/>
<feature type="region of interest" description="Disordered" evidence="1">
    <location>
        <begin position="25"/>
        <end position="66"/>
    </location>
</feature>
<evidence type="ECO:0000256" key="1">
    <source>
        <dbReference type="SAM" id="MobiDB-lite"/>
    </source>
</evidence>
<evidence type="ECO:0000313" key="3">
    <source>
        <dbReference type="EMBL" id="MCY9531964.1"/>
    </source>
</evidence>
<sequence length="217" mass="23393">MKKLAVILLIASSFMMLTACSGKDASAPKESVAEQQKLKEENEKLKAEADKLKKEKSDKEAAEKKAAEEAAQAAETEQSEANTTWNVTDVDAETNGNIEFAADLLLTGKKLPASGKAVPAKVHKTPWDYYGKLVKFTGVVSLVTDYPPSDEVPLRSEIIIVTEDEVIVDFLSLVPSGDIEVGDEVTISGLVTGRMEVDNKVGGTFTHLIVVTNEVPN</sequence>
<dbReference type="RefSeq" id="WP_028533534.1">
    <property type="nucleotide sequence ID" value="NZ_JAMDLY010000017.1"/>
</dbReference>
<name>A0ABT4EDZ5_PAEAL</name>
<keyword evidence="4" id="KW-1185">Reference proteome</keyword>
<keyword evidence="2" id="KW-0732">Signal</keyword>
<dbReference type="Proteomes" id="UP001527090">
    <property type="component" value="Unassembled WGS sequence"/>
</dbReference>
<gene>
    <name evidence="3" type="ORF">M5X04_21895</name>
</gene>
<feature type="compositionally biased region" description="Basic and acidic residues" evidence="1">
    <location>
        <begin position="36"/>
        <end position="66"/>
    </location>
</feature>